<dbReference type="InterPro" id="IPR052000">
    <property type="entry name" value="ETFRF1"/>
</dbReference>
<keyword evidence="2" id="KW-1185">Reference proteome</keyword>
<dbReference type="Proteomes" id="UP001530293">
    <property type="component" value="Unassembled WGS sequence"/>
</dbReference>
<gene>
    <name evidence="1" type="ORF">ACHAWU_008931</name>
</gene>
<organism evidence="1 2">
    <name type="scientific">Discostella pseudostelligera</name>
    <dbReference type="NCBI Taxonomy" id="259834"/>
    <lineage>
        <taxon>Eukaryota</taxon>
        <taxon>Sar</taxon>
        <taxon>Stramenopiles</taxon>
        <taxon>Ochrophyta</taxon>
        <taxon>Bacillariophyta</taxon>
        <taxon>Coscinodiscophyceae</taxon>
        <taxon>Thalassiosirophycidae</taxon>
        <taxon>Stephanodiscales</taxon>
        <taxon>Stephanodiscaceae</taxon>
        <taxon>Discostella</taxon>
    </lineage>
</organism>
<evidence type="ECO:0000313" key="1">
    <source>
        <dbReference type="EMBL" id="KAL3760988.1"/>
    </source>
</evidence>
<name>A0ABD3MDP0_9STRA</name>
<reference evidence="1 2" key="1">
    <citation type="submission" date="2024-10" db="EMBL/GenBank/DDBJ databases">
        <title>Updated reference genomes for cyclostephanoid diatoms.</title>
        <authorList>
            <person name="Roberts W.R."/>
            <person name="Alverson A.J."/>
        </authorList>
    </citation>
    <scope>NUCLEOTIDE SEQUENCE [LARGE SCALE GENOMIC DNA]</scope>
    <source>
        <strain evidence="1 2">AJA232-27</strain>
    </source>
</reference>
<dbReference type="PANTHER" id="PTHR21024">
    <property type="entry name" value="GROWTH HORMONE-INDUCIBLE SOLUBLE PROTEIN-RELATED"/>
    <property type="match status" value="1"/>
</dbReference>
<sequence length="141" mass="16018">MPGVHPLVRDLYKRAILVGRDYPHPEGIEYVRRKWKEAIRNPENYPGFVASVPVAVEGSSSSSNNIRGVTISIPDEEIMKENERILRKAVGKGRYVIREMEGTIQLKKYRTMRRRYGEGVDTIGETSRIAKSIGDIMLSSK</sequence>
<comment type="caution">
    <text evidence="1">The sequence shown here is derived from an EMBL/GenBank/DDBJ whole genome shotgun (WGS) entry which is preliminary data.</text>
</comment>
<dbReference type="EMBL" id="JALLBG020000166">
    <property type="protein sequence ID" value="KAL3760988.1"/>
    <property type="molecule type" value="Genomic_DNA"/>
</dbReference>
<dbReference type="PANTHER" id="PTHR21024:SF0">
    <property type="entry name" value="ELECTRON TRANSFER FLAVOPROTEIN REGULATORY FACTOR 1"/>
    <property type="match status" value="1"/>
</dbReference>
<proteinExistence type="predicted"/>
<protein>
    <submittedName>
        <fullName evidence="1">Uncharacterized protein</fullName>
    </submittedName>
</protein>
<accession>A0ABD3MDP0</accession>
<dbReference type="AlphaFoldDB" id="A0ABD3MDP0"/>
<evidence type="ECO:0000313" key="2">
    <source>
        <dbReference type="Proteomes" id="UP001530293"/>
    </source>
</evidence>